<feature type="transmembrane region" description="Helical" evidence="8">
    <location>
        <begin position="365"/>
        <end position="394"/>
    </location>
</feature>
<evidence type="ECO:0000256" key="7">
    <source>
        <dbReference type="ARBA" id="ARBA00023136"/>
    </source>
</evidence>
<dbReference type="Proteomes" id="UP001430172">
    <property type="component" value="Unassembled WGS sequence"/>
</dbReference>
<keyword evidence="11" id="KW-1185">Reference proteome</keyword>
<dbReference type="InterPro" id="IPR051475">
    <property type="entry name" value="Diverse_Ion_Transporter"/>
</dbReference>
<reference evidence="10" key="1">
    <citation type="submission" date="2021-02" db="EMBL/GenBank/DDBJ databases">
        <title>Phycicoccus sp. MQZ13P-5T, whole genome shotgun sequence.</title>
        <authorList>
            <person name="Tuo L."/>
        </authorList>
    </citation>
    <scope>NUCLEOTIDE SEQUENCE</scope>
    <source>
        <strain evidence="10">MQZ13P-5</strain>
    </source>
</reference>
<evidence type="ECO:0000256" key="3">
    <source>
        <dbReference type="ARBA" id="ARBA00022448"/>
    </source>
</evidence>
<comment type="caution">
    <text evidence="10">The sequence shown here is derived from an EMBL/GenBank/DDBJ whole genome shotgun (WGS) entry which is preliminary data.</text>
</comment>
<dbReference type="PANTHER" id="PTHR43568">
    <property type="entry name" value="P PROTEIN"/>
    <property type="match status" value="1"/>
</dbReference>
<gene>
    <name evidence="10" type="ORF">JQN70_12335</name>
</gene>
<comment type="subcellular location">
    <subcellularLocation>
        <location evidence="1">Cell membrane</location>
        <topology evidence="1">Multi-pass membrane protein</topology>
    </subcellularLocation>
</comment>
<evidence type="ECO:0000259" key="9">
    <source>
        <dbReference type="Pfam" id="PF03600"/>
    </source>
</evidence>
<feature type="transmembrane region" description="Helical" evidence="8">
    <location>
        <begin position="176"/>
        <end position="199"/>
    </location>
</feature>
<evidence type="ECO:0000256" key="5">
    <source>
        <dbReference type="ARBA" id="ARBA00022692"/>
    </source>
</evidence>
<keyword evidence="4" id="KW-1003">Cell membrane</keyword>
<evidence type="ECO:0000256" key="2">
    <source>
        <dbReference type="ARBA" id="ARBA00009843"/>
    </source>
</evidence>
<dbReference type="InterPro" id="IPR000802">
    <property type="entry name" value="Arsenical_pump_ArsB"/>
</dbReference>
<dbReference type="RefSeq" id="WP_204131653.1">
    <property type="nucleotide sequence ID" value="NZ_JAFDVD010000013.1"/>
</dbReference>
<keyword evidence="5 8" id="KW-0812">Transmembrane</keyword>
<name>A0ABS2CMR6_9MICO</name>
<feature type="transmembrane region" description="Helical" evidence="8">
    <location>
        <begin position="100"/>
        <end position="123"/>
    </location>
</feature>
<organism evidence="10 11">
    <name type="scientific">Phycicoccus sonneratiae</name>
    <dbReference type="NCBI Taxonomy" id="2807628"/>
    <lineage>
        <taxon>Bacteria</taxon>
        <taxon>Bacillati</taxon>
        <taxon>Actinomycetota</taxon>
        <taxon>Actinomycetes</taxon>
        <taxon>Micrococcales</taxon>
        <taxon>Intrasporangiaceae</taxon>
        <taxon>Phycicoccus</taxon>
    </lineage>
</organism>
<dbReference type="InterPro" id="IPR004680">
    <property type="entry name" value="Cit_transptr-like_dom"/>
</dbReference>
<feature type="transmembrane region" description="Helical" evidence="8">
    <location>
        <begin position="58"/>
        <end position="88"/>
    </location>
</feature>
<dbReference type="PANTHER" id="PTHR43568:SF1">
    <property type="entry name" value="P PROTEIN"/>
    <property type="match status" value="1"/>
</dbReference>
<proteinExistence type="inferred from homology"/>
<comment type="similarity">
    <text evidence="2">Belongs to the CitM (TC 2.A.11) transporter family.</text>
</comment>
<protein>
    <submittedName>
        <fullName evidence="10">ArsB/NhaD family transporter</fullName>
    </submittedName>
</protein>
<dbReference type="CDD" id="cd01116">
    <property type="entry name" value="P_permease"/>
    <property type="match status" value="1"/>
</dbReference>
<keyword evidence="7 8" id="KW-0472">Membrane</keyword>
<keyword evidence="3" id="KW-0813">Transport</keyword>
<evidence type="ECO:0000313" key="11">
    <source>
        <dbReference type="Proteomes" id="UP001430172"/>
    </source>
</evidence>
<feature type="transmembrane region" description="Helical" evidence="8">
    <location>
        <begin position="283"/>
        <end position="302"/>
    </location>
</feature>
<dbReference type="Pfam" id="PF03600">
    <property type="entry name" value="CitMHS"/>
    <property type="match status" value="1"/>
</dbReference>
<feature type="transmembrane region" description="Helical" evidence="8">
    <location>
        <begin position="6"/>
        <end position="21"/>
    </location>
</feature>
<accession>A0ABS2CMR6</accession>
<dbReference type="EMBL" id="JAFDVD010000013">
    <property type="protein sequence ID" value="MBM6401181.1"/>
    <property type="molecule type" value="Genomic_DNA"/>
</dbReference>
<evidence type="ECO:0000256" key="1">
    <source>
        <dbReference type="ARBA" id="ARBA00004651"/>
    </source>
</evidence>
<feature type="domain" description="Citrate transporter-like" evidence="9">
    <location>
        <begin position="16"/>
        <end position="372"/>
    </location>
</feature>
<sequence length="433" mass="45692">MTVSAVLAVVVFAGAYVLIASEKVNRTAVALGGAALMVLIGVVRGGDVFFSEETGVDWNVIFLLLGMMVIVGVLRQTGVFEFVAIWAAQRARARPFRMMALLIVITAVASALLDNVTTVLLVAPVTLLLCDRLALAPVPFLLAEAMASNIGGTATLIGDPPNIIIASRAGLTFNDFLVNLAPIVVVLLGVFLALAWLLWGRRMVYDPERAASVMALTPRETIADARLLRRMLVVLGLVLLGFLTHNLTHLEPSLVALLGAGASVLLSRLPSDEYLEDVEWETLLFFAGLFVMVGALVKAGVISELASSLTSAIGDNYLPAALGILGGSAVLSGIVDNIPYVATMAPLVHDLVGPGAGLPPAQQSLWWALALGADLGGNATAIGASANVVITGIARRNDHPISFWTFTRYGLVVTAVTIAVCIPYVWIRYFVVT</sequence>
<evidence type="ECO:0000256" key="6">
    <source>
        <dbReference type="ARBA" id="ARBA00022989"/>
    </source>
</evidence>
<feature type="transmembrane region" description="Helical" evidence="8">
    <location>
        <begin position="406"/>
        <end position="427"/>
    </location>
</feature>
<feature type="transmembrane region" description="Helical" evidence="8">
    <location>
        <begin position="28"/>
        <end position="46"/>
    </location>
</feature>
<dbReference type="PRINTS" id="PR00758">
    <property type="entry name" value="ARSENICPUMP"/>
</dbReference>
<evidence type="ECO:0000256" key="8">
    <source>
        <dbReference type="SAM" id="Phobius"/>
    </source>
</evidence>
<evidence type="ECO:0000313" key="10">
    <source>
        <dbReference type="EMBL" id="MBM6401181.1"/>
    </source>
</evidence>
<evidence type="ECO:0000256" key="4">
    <source>
        <dbReference type="ARBA" id="ARBA00022475"/>
    </source>
</evidence>
<keyword evidence="6 8" id="KW-1133">Transmembrane helix</keyword>
<feature type="transmembrane region" description="Helical" evidence="8">
    <location>
        <begin position="227"/>
        <end position="247"/>
    </location>
</feature>